<name>A0A1W6P326_9RHOB</name>
<evidence type="ECO:0000313" key="3">
    <source>
        <dbReference type="EMBL" id="ARO15854.1"/>
    </source>
</evidence>
<organism evidence="3 4">
    <name type="scientific">Ketogulonicigenium robustum</name>
    <dbReference type="NCBI Taxonomy" id="92947"/>
    <lineage>
        <taxon>Bacteria</taxon>
        <taxon>Pseudomonadati</taxon>
        <taxon>Pseudomonadota</taxon>
        <taxon>Alphaproteobacteria</taxon>
        <taxon>Rhodobacterales</taxon>
        <taxon>Roseobacteraceae</taxon>
        <taxon>Ketogulonicigenium</taxon>
    </lineage>
</organism>
<dbReference type="AlphaFoldDB" id="A0A1W6P326"/>
<evidence type="ECO:0000256" key="1">
    <source>
        <dbReference type="SAM" id="SignalP"/>
    </source>
</evidence>
<geneLocation type="plasmid" evidence="3">
    <name>unnamed1</name>
</geneLocation>
<gene>
    <name evidence="3" type="ORF">BVG79_p1000052</name>
</gene>
<accession>A0A1W6P326</accession>
<evidence type="ECO:0000313" key="4">
    <source>
        <dbReference type="Proteomes" id="UP000242447"/>
    </source>
</evidence>
<dbReference type="PANTHER" id="PTHR37957">
    <property type="entry name" value="BLR7070 PROTEIN"/>
    <property type="match status" value="1"/>
</dbReference>
<keyword evidence="3" id="KW-0614">Plasmid</keyword>
<sequence>MEMQMVRFTALLSASFLAIAAAAHAQDTAADARAFPAQLAGHAQLPAATFIAPPADAPSYFAQSGRFTAGARVEQPMGIFDEKTGLSRPFAGQPVQGFSSTRSLGDNRFLFLTDNGYGNQLNSADAMLHFSIFKADFDTGRLAFERTIFAHDPDRIVPFPIVTETTDTRYLTGQDFDFESIQPVGDGYWIGDEFGPWLIQLDGNGRVLQVVATEVDGQLYRSPDNAFVQAPAPAGQLPDNVIVQRSGGYEGMALGSDGTTLYPMIEKTVYNWADGSFESINGTPVLRIFEYDTVANAWGDKVRFYPLEDASYSMGSFNMIPGTTRALVIERDQNEGDPRDAAFTKPANFKRIYLIDLERADENGVLEKIAYIDLMNIADPNGLAPRGTIDGVFNFPFMTIEDVDWVNETTIVVANDNNYPFSVGREFGRADDNEVILLDVADFLKAD</sequence>
<dbReference type="EMBL" id="CP019938">
    <property type="protein sequence ID" value="ARO15854.1"/>
    <property type="molecule type" value="Genomic_DNA"/>
</dbReference>
<keyword evidence="4" id="KW-1185">Reference proteome</keyword>
<evidence type="ECO:0000259" key="2">
    <source>
        <dbReference type="Pfam" id="PF13449"/>
    </source>
</evidence>
<feature type="domain" description="Phytase-like" evidence="2">
    <location>
        <begin position="93"/>
        <end position="419"/>
    </location>
</feature>
<keyword evidence="1" id="KW-0732">Signal</keyword>
<reference evidence="3 4" key="1">
    <citation type="submission" date="2017-02" db="EMBL/GenBank/DDBJ databases">
        <title>Ketogulonicigenium robustum SPU B003 Genome sequencing and assembly.</title>
        <authorList>
            <person name="Li Y."/>
            <person name="Liu L."/>
            <person name="Wang C."/>
            <person name="Zhang M."/>
            <person name="Zhang T."/>
            <person name="Zhang Y."/>
        </authorList>
    </citation>
    <scope>NUCLEOTIDE SEQUENCE [LARGE SCALE GENOMIC DNA]</scope>
    <source>
        <strain evidence="3 4">SPU_B003</strain>
        <plasmid evidence="3 4">unnamed1</plasmid>
    </source>
</reference>
<proteinExistence type="predicted"/>
<dbReference type="PANTHER" id="PTHR37957:SF1">
    <property type="entry name" value="PHYTASE-LIKE DOMAIN-CONTAINING PROTEIN"/>
    <property type="match status" value="1"/>
</dbReference>
<dbReference type="KEGG" id="kro:BVG79_p1000052"/>
<protein>
    <recommendedName>
        <fullName evidence="2">Phytase-like domain-containing protein</fullName>
    </recommendedName>
</protein>
<dbReference type="Proteomes" id="UP000242447">
    <property type="component" value="Plasmid unnamed1"/>
</dbReference>
<dbReference type="Pfam" id="PF13449">
    <property type="entry name" value="Phytase-like"/>
    <property type="match status" value="1"/>
</dbReference>
<feature type="chain" id="PRO_5010881509" description="Phytase-like domain-containing protein" evidence="1">
    <location>
        <begin position="26"/>
        <end position="447"/>
    </location>
</feature>
<feature type="signal peptide" evidence="1">
    <location>
        <begin position="1"/>
        <end position="25"/>
    </location>
</feature>
<dbReference type="InterPro" id="IPR027372">
    <property type="entry name" value="Phytase-like_dom"/>
</dbReference>